<accession>A0ABR7YH05</accession>
<comment type="caution">
    <text evidence="1">The sequence shown here is derived from an EMBL/GenBank/DDBJ whole genome shotgun (WGS) entry which is preliminary data.</text>
</comment>
<evidence type="ECO:0000313" key="2">
    <source>
        <dbReference type="Proteomes" id="UP000651271"/>
    </source>
</evidence>
<protein>
    <recommendedName>
        <fullName evidence="3">Glycosyl hydrolase 36 catalytic domain-containing protein</fullName>
    </recommendedName>
</protein>
<reference evidence="1 2" key="1">
    <citation type="submission" date="2020-08" db="EMBL/GenBank/DDBJ databases">
        <title>Sphingobacterium sp. DN04309 isolated from aquaculture water.</title>
        <authorList>
            <person name="Zhang M."/>
        </authorList>
    </citation>
    <scope>NUCLEOTIDE SEQUENCE [LARGE SCALE GENOMIC DNA]</scope>
    <source>
        <strain evidence="1 2">DN04309</strain>
    </source>
</reference>
<dbReference type="RefSeq" id="WP_190302673.1">
    <property type="nucleotide sequence ID" value="NZ_JACOIJ010000030.1"/>
</dbReference>
<name>A0ABR7YH05_9SPHI</name>
<gene>
    <name evidence="1" type="ORF">H8B04_13405</name>
</gene>
<dbReference type="EMBL" id="JACOIJ010000030">
    <property type="protein sequence ID" value="MBD1430546.1"/>
    <property type="molecule type" value="Genomic_DNA"/>
</dbReference>
<dbReference type="InterPro" id="IPR008928">
    <property type="entry name" value="6-hairpin_glycosidase_sf"/>
</dbReference>
<dbReference type="SUPFAM" id="SSF48208">
    <property type="entry name" value="Six-hairpin glycosidases"/>
    <property type="match status" value="1"/>
</dbReference>
<dbReference type="Proteomes" id="UP000651271">
    <property type="component" value="Unassembled WGS sequence"/>
</dbReference>
<proteinExistence type="predicted"/>
<sequence>MHSHLSTDIIQLIDQLKKQNYKTVIDFPNEEQNFSIKWLNGEIVLFIQTENQHFILHRLYPLHQIDDADVDKIKVNKKKPNQYEFDLRTAVGSLTISITIIENSSNLFLLNTQITLKVSKEHRFKKPDREIVIGKEDYSKPDEPTINVHQIEGRTGHCFTDFGNRSRGYLFYLQDLGALQKMAEHSEVSFMDTVKVEWPQVGFKLGKTKSTLQQGGEYIVYNSFLGYSNEKDKSPLKASSVYLQFLKSAYPNLQKPRKSITDIVDLSSKVTHDLWEHKGCWKQVEDAAYLNAYLNSYGNPPESMVQLAILRPLFEYQKNFGNDHTFKIIRDLTQNLPHFFDEQLDIIHRWLPADSYLLNFDEEQKRSFIMDSWYLLYPLLQLASLFELGFKNEELQNQFERSLRYIQKAAKHFEYEWPIFFNLYTLEILKEEGIPNEYGEIDTAGLYILIMLKSYKLFKKEVYLTEAKRAAKPLKDINLESIYQSNNTAYSAEALLELYTLTQNEQYLQSAEIFLGNIIRNCAIWDMKYGNAKERESFFSLLPLKKAPYIAAFEEHETVAIFHRIIKLIDQNQISLNLDLVFFLNEFIQYALLRFTSYFPPTLPDEVFADEAKTGYVNPKLWIPIEDLGDGWEALGQVGQEVYGSSVFFNLCIHHVVHLSEDNYMISSLPFIQNRAKEIKILGTTDQEGLLWLKEKNITVEINNQKLEEKKQYQIKGSDNIKFISKR</sequence>
<evidence type="ECO:0008006" key="3">
    <source>
        <dbReference type="Google" id="ProtNLM"/>
    </source>
</evidence>
<evidence type="ECO:0000313" key="1">
    <source>
        <dbReference type="EMBL" id="MBD1430546.1"/>
    </source>
</evidence>
<organism evidence="1 2">
    <name type="scientific">Sphingobacterium litopenaei</name>
    <dbReference type="NCBI Taxonomy" id="2763500"/>
    <lineage>
        <taxon>Bacteria</taxon>
        <taxon>Pseudomonadati</taxon>
        <taxon>Bacteroidota</taxon>
        <taxon>Sphingobacteriia</taxon>
        <taxon>Sphingobacteriales</taxon>
        <taxon>Sphingobacteriaceae</taxon>
        <taxon>Sphingobacterium</taxon>
    </lineage>
</organism>
<keyword evidence="2" id="KW-1185">Reference proteome</keyword>